<evidence type="ECO:0000313" key="1">
    <source>
        <dbReference type="EMBL" id="KAF9061985.1"/>
    </source>
</evidence>
<dbReference type="EMBL" id="JADNRY010000185">
    <property type="protein sequence ID" value="KAF9061985.1"/>
    <property type="molecule type" value="Genomic_DNA"/>
</dbReference>
<sequence length="161" mass="17757">MKPDMLASAGRARVLEPPIRGRTGRDRIVSKPTKAVPPREDGIIKKWLKRRCSPFLVEATRFGEEGTEAVDDLLIVSSPVDGQDKRRIGIELVDGVEVKEVEFWRWIIESNVSIGKVGASEGGLSEGVDGLRGYSIQIEGLDQYAMPPTAFSTYSSYSDVF</sequence>
<evidence type="ECO:0000313" key="2">
    <source>
        <dbReference type="Proteomes" id="UP000772434"/>
    </source>
</evidence>
<reference evidence="1" key="1">
    <citation type="submission" date="2020-11" db="EMBL/GenBank/DDBJ databases">
        <authorList>
            <consortium name="DOE Joint Genome Institute"/>
            <person name="Ahrendt S."/>
            <person name="Riley R."/>
            <person name="Andreopoulos W."/>
            <person name="Labutti K."/>
            <person name="Pangilinan J."/>
            <person name="Ruiz-Duenas F.J."/>
            <person name="Barrasa J.M."/>
            <person name="Sanchez-Garcia M."/>
            <person name="Camarero S."/>
            <person name="Miyauchi S."/>
            <person name="Serrano A."/>
            <person name="Linde D."/>
            <person name="Babiker R."/>
            <person name="Drula E."/>
            <person name="Ayuso-Fernandez I."/>
            <person name="Pacheco R."/>
            <person name="Padilla G."/>
            <person name="Ferreira P."/>
            <person name="Barriuso J."/>
            <person name="Kellner H."/>
            <person name="Castanera R."/>
            <person name="Alfaro M."/>
            <person name="Ramirez L."/>
            <person name="Pisabarro A.G."/>
            <person name="Kuo A."/>
            <person name="Tritt A."/>
            <person name="Lipzen A."/>
            <person name="He G."/>
            <person name="Yan M."/>
            <person name="Ng V."/>
            <person name="Cullen D."/>
            <person name="Martin F."/>
            <person name="Rosso M.-N."/>
            <person name="Henrissat B."/>
            <person name="Hibbett D."/>
            <person name="Martinez A.T."/>
            <person name="Grigoriev I.V."/>
        </authorList>
    </citation>
    <scope>NUCLEOTIDE SEQUENCE</scope>
    <source>
        <strain evidence="1">AH 40177</strain>
    </source>
</reference>
<comment type="caution">
    <text evidence="1">The sequence shown here is derived from an EMBL/GenBank/DDBJ whole genome shotgun (WGS) entry which is preliminary data.</text>
</comment>
<dbReference type="Proteomes" id="UP000772434">
    <property type="component" value="Unassembled WGS sequence"/>
</dbReference>
<gene>
    <name evidence="1" type="ORF">BDP27DRAFT_1451957</name>
</gene>
<name>A0A9P5PH26_9AGAR</name>
<dbReference type="AlphaFoldDB" id="A0A9P5PH26"/>
<proteinExistence type="predicted"/>
<organism evidence="1 2">
    <name type="scientific">Rhodocollybia butyracea</name>
    <dbReference type="NCBI Taxonomy" id="206335"/>
    <lineage>
        <taxon>Eukaryota</taxon>
        <taxon>Fungi</taxon>
        <taxon>Dikarya</taxon>
        <taxon>Basidiomycota</taxon>
        <taxon>Agaricomycotina</taxon>
        <taxon>Agaricomycetes</taxon>
        <taxon>Agaricomycetidae</taxon>
        <taxon>Agaricales</taxon>
        <taxon>Marasmiineae</taxon>
        <taxon>Omphalotaceae</taxon>
        <taxon>Rhodocollybia</taxon>
    </lineage>
</organism>
<keyword evidence="2" id="KW-1185">Reference proteome</keyword>
<accession>A0A9P5PH26</accession>
<protein>
    <submittedName>
        <fullName evidence="1">Uncharacterized protein</fullName>
    </submittedName>
</protein>